<dbReference type="PRINTS" id="PR01000">
    <property type="entry name" value="SREBPS2PTASE"/>
</dbReference>
<feature type="transmembrane region" description="Helical" evidence="7">
    <location>
        <begin position="159"/>
        <end position="177"/>
    </location>
</feature>
<feature type="transmembrane region" description="Helical" evidence="7">
    <location>
        <begin position="68"/>
        <end position="90"/>
    </location>
</feature>
<name>A0A2Z6NV16_TRISU</name>
<organism evidence="9 10">
    <name type="scientific">Trifolium subterraneum</name>
    <name type="common">Subterranean clover</name>
    <dbReference type="NCBI Taxonomy" id="3900"/>
    <lineage>
        <taxon>Eukaryota</taxon>
        <taxon>Viridiplantae</taxon>
        <taxon>Streptophyta</taxon>
        <taxon>Embryophyta</taxon>
        <taxon>Tracheophyta</taxon>
        <taxon>Spermatophyta</taxon>
        <taxon>Magnoliopsida</taxon>
        <taxon>eudicotyledons</taxon>
        <taxon>Gunneridae</taxon>
        <taxon>Pentapetalae</taxon>
        <taxon>rosids</taxon>
        <taxon>fabids</taxon>
        <taxon>Fabales</taxon>
        <taxon>Fabaceae</taxon>
        <taxon>Papilionoideae</taxon>
        <taxon>50 kb inversion clade</taxon>
        <taxon>NPAAA clade</taxon>
        <taxon>Hologalegina</taxon>
        <taxon>IRL clade</taxon>
        <taxon>Trifolieae</taxon>
        <taxon>Trifolium</taxon>
    </lineage>
</organism>
<dbReference type="Pfam" id="PF02163">
    <property type="entry name" value="Peptidase_M50"/>
    <property type="match status" value="1"/>
</dbReference>
<evidence type="ECO:0000256" key="1">
    <source>
        <dbReference type="ARBA" id="ARBA00004127"/>
    </source>
</evidence>
<evidence type="ECO:0000256" key="7">
    <source>
        <dbReference type="SAM" id="Phobius"/>
    </source>
</evidence>
<comment type="subcellular location">
    <subcellularLocation>
        <location evidence="1">Endomembrane system</location>
        <topology evidence="1">Multi-pass membrane protein</topology>
    </subcellularLocation>
</comment>
<dbReference type="OrthoDB" id="69989at2759"/>
<evidence type="ECO:0000259" key="8">
    <source>
        <dbReference type="Pfam" id="PF02163"/>
    </source>
</evidence>
<evidence type="ECO:0000256" key="5">
    <source>
        <dbReference type="ARBA" id="ARBA00023136"/>
    </source>
</evidence>
<evidence type="ECO:0000256" key="2">
    <source>
        <dbReference type="ARBA" id="ARBA00009989"/>
    </source>
</evidence>
<dbReference type="GO" id="GO:0005737">
    <property type="term" value="C:cytoplasm"/>
    <property type="evidence" value="ECO:0007669"/>
    <property type="project" value="TreeGrafter"/>
</dbReference>
<dbReference type="GO" id="GO:0031293">
    <property type="term" value="P:membrane protein intracellular domain proteolysis"/>
    <property type="evidence" value="ECO:0007669"/>
    <property type="project" value="TreeGrafter"/>
</dbReference>
<evidence type="ECO:0000256" key="6">
    <source>
        <dbReference type="ARBA" id="ARBA00032658"/>
    </source>
</evidence>
<dbReference type="EMBL" id="DF973817">
    <property type="protein sequence ID" value="GAU40630.1"/>
    <property type="molecule type" value="Genomic_DNA"/>
</dbReference>
<keyword evidence="10" id="KW-1185">Reference proteome</keyword>
<keyword evidence="3 7" id="KW-0812">Transmembrane</keyword>
<evidence type="ECO:0000313" key="9">
    <source>
        <dbReference type="EMBL" id="GAU40630.1"/>
    </source>
</evidence>
<evidence type="ECO:0000256" key="4">
    <source>
        <dbReference type="ARBA" id="ARBA00022989"/>
    </source>
</evidence>
<reference evidence="10" key="1">
    <citation type="journal article" date="2017" name="Front. Plant Sci.">
        <title>Climate Clever Clovers: New Paradigm to Reduce the Environmental Footprint of Ruminants by Breeding Low Methanogenic Forages Utilizing Haplotype Variation.</title>
        <authorList>
            <person name="Kaur P."/>
            <person name="Appels R."/>
            <person name="Bayer P.E."/>
            <person name="Keeble-Gagnere G."/>
            <person name="Wang J."/>
            <person name="Hirakawa H."/>
            <person name="Shirasawa K."/>
            <person name="Vercoe P."/>
            <person name="Stefanova K."/>
            <person name="Durmic Z."/>
            <person name="Nichols P."/>
            <person name="Revell C."/>
            <person name="Isobe S.N."/>
            <person name="Edwards D."/>
            <person name="Erskine W."/>
        </authorList>
    </citation>
    <scope>NUCLEOTIDE SEQUENCE [LARGE SCALE GENOMIC DNA]</scope>
    <source>
        <strain evidence="10">cv. Daliak</strain>
    </source>
</reference>
<feature type="transmembrane region" description="Helical" evidence="7">
    <location>
        <begin position="130"/>
        <end position="147"/>
    </location>
</feature>
<sequence length="609" mass="68080">MEMETRRIRRFVSHHQRRNNTLLPLHTPSSSSNHLSNTISFFYCDYKFTSFNKPLFNFGRKYSNFFRLWFSIGLGFALSAMLAVTLVMVWELAIALNLCGESNEIRSIISELLFGFPHLLSGFTLSFADAGYICISTIISVFLHEFGHALAAASEGIQIEYIAIFIALLFPGALVAFNDELLPASQHLTSLRVYSAGIWHNAVEITVVKVTAVTAMQSWAFRIENLRVKFGSTKRTDRMFREPRVSTMDMKSVITTGNQTSWLFIVDFVEANGTFRKVARERRLRFSVGHIPCEGHVSVNVAKCCAACGLTLFLLPLLLFPLYSSGHGPMVLGVLPTSPLFGYLAPGDVIVSVDNVPIRNAQDWLKLNTLTYDTQLKNINISQHPGELGVLNNRKGYCVPSLVMEASKITELPENQHVCPRELAAFVKISCSDNITLDDGQNETDLSNGRWNMYCLNAKDVVKLDKCGDGWGIATSKGSSCTCSQDEFCLAPVQEPGMVWVEITYSSPSHECLHEENRLPVSNSSDLKETNCGATFIFAGDVISMAHSIHLTSYQPRWGPKIVAYFPNFLERILIWTFHVSLALALLNGLPVKDSFTADRNLFNEDKKY</sequence>
<accession>A0A2Z6NV16</accession>
<dbReference type="InterPro" id="IPR008915">
    <property type="entry name" value="Peptidase_M50"/>
</dbReference>
<proteinExistence type="inferred from homology"/>
<dbReference type="PANTHER" id="PTHR13325">
    <property type="entry name" value="PROTEASE M50 MEMBRANE-BOUND TRANSCRIPTION FACTOR SITE 2 PROTEASE"/>
    <property type="match status" value="1"/>
</dbReference>
<dbReference type="GO" id="GO:1905897">
    <property type="term" value="P:regulation of response to endoplasmic reticulum stress"/>
    <property type="evidence" value="ECO:0007669"/>
    <property type="project" value="TreeGrafter"/>
</dbReference>
<keyword evidence="5 7" id="KW-0472">Membrane</keyword>
<dbReference type="SUPFAM" id="SSF50156">
    <property type="entry name" value="PDZ domain-like"/>
    <property type="match status" value="1"/>
</dbReference>
<dbReference type="PANTHER" id="PTHR13325:SF3">
    <property type="entry name" value="MEMBRANE-BOUND TRANSCRIPTION FACTOR SITE-2 PROTEASE"/>
    <property type="match status" value="1"/>
</dbReference>
<dbReference type="GO" id="GO:0016020">
    <property type="term" value="C:membrane"/>
    <property type="evidence" value="ECO:0007669"/>
    <property type="project" value="InterPro"/>
</dbReference>
<dbReference type="InterPro" id="IPR001193">
    <property type="entry name" value="MBTPS2"/>
</dbReference>
<gene>
    <name evidence="9" type="ORF">TSUD_190080</name>
</gene>
<dbReference type="GO" id="GO:0012505">
    <property type="term" value="C:endomembrane system"/>
    <property type="evidence" value="ECO:0007669"/>
    <property type="project" value="UniProtKB-SubCell"/>
</dbReference>
<dbReference type="AlphaFoldDB" id="A0A2Z6NV16"/>
<dbReference type="GO" id="GO:0004222">
    <property type="term" value="F:metalloendopeptidase activity"/>
    <property type="evidence" value="ECO:0007669"/>
    <property type="project" value="InterPro"/>
</dbReference>
<keyword evidence="4 7" id="KW-1133">Transmembrane helix</keyword>
<comment type="similarity">
    <text evidence="2">Belongs to the peptidase M50A family.</text>
</comment>
<evidence type="ECO:0000313" key="10">
    <source>
        <dbReference type="Proteomes" id="UP000242715"/>
    </source>
</evidence>
<dbReference type="Proteomes" id="UP000242715">
    <property type="component" value="Unassembled WGS sequence"/>
</dbReference>
<feature type="domain" description="Peptidase M50" evidence="8">
    <location>
        <begin position="134"/>
        <end position="507"/>
    </location>
</feature>
<evidence type="ECO:0000256" key="3">
    <source>
        <dbReference type="ARBA" id="ARBA00022692"/>
    </source>
</evidence>
<dbReference type="InterPro" id="IPR036034">
    <property type="entry name" value="PDZ_sf"/>
</dbReference>
<protein>
    <recommendedName>
        <fullName evidence="6">Endopeptidase S2P</fullName>
    </recommendedName>
</protein>